<reference evidence="4 5" key="1">
    <citation type="journal article" date="2008" name="Nature">
        <title>The Phaeodactylum genome reveals the evolutionary history of diatom genomes.</title>
        <authorList>
            <person name="Bowler C."/>
            <person name="Allen A.E."/>
            <person name="Badger J.H."/>
            <person name="Grimwood J."/>
            <person name="Jabbari K."/>
            <person name="Kuo A."/>
            <person name="Maheswari U."/>
            <person name="Martens C."/>
            <person name="Maumus F."/>
            <person name="Otillar R.P."/>
            <person name="Rayko E."/>
            <person name="Salamov A."/>
            <person name="Vandepoele K."/>
            <person name="Beszteri B."/>
            <person name="Gruber A."/>
            <person name="Heijde M."/>
            <person name="Katinka M."/>
            <person name="Mock T."/>
            <person name="Valentin K."/>
            <person name="Verret F."/>
            <person name="Berges J.A."/>
            <person name="Brownlee C."/>
            <person name="Cadoret J.P."/>
            <person name="Chiovitti A."/>
            <person name="Choi C.J."/>
            <person name="Coesel S."/>
            <person name="De Martino A."/>
            <person name="Detter J.C."/>
            <person name="Durkin C."/>
            <person name="Falciatore A."/>
            <person name="Fournet J."/>
            <person name="Haruta M."/>
            <person name="Huysman M.J."/>
            <person name="Jenkins B.D."/>
            <person name="Jiroutova K."/>
            <person name="Jorgensen R.E."/>
            <person name="Joubert Y."/>
            <person name="Kaplan A."/>
            <person name="Kroger N."/>
            <person name="Kroth P.G."/>
            <person name="La Roche J."/>
            <person name="Lindquist E."/>
            <person name="Lommer M."/>
            <person name="Martin-Jezequel V."/>
            <person name="Lopez P.J."/>
            <person name="Lucas S."/>
            <person name="Mangogna M."/>
            <person name="McGinnis K."/>
            <person name="Medlin L.K."/>
            <person name="Montsant A."/>
            <person name="Oudot-Le Secq M.P."/>
            <person name="Napoli C."/>
            <person name="Obornik M."/>
            <person name="Parker M.S."/>
            <person name="Petit J.L."/>
            <person name="Porcel B.M."/>
            <person name="Poulsen N."/>
            <person name="Robison M."/>
            <person name="Rychlewski L."/>
            <person name="Rynearson T.A."/>
            <person name="Schmutz J."/>
            <person name="Shapiro H."/>
            <person name="Siaut M."/>
            <person name="Stanley M."/>
            <person name="Sussman M.R."/>
            <person name="Taylor A.R."/>
            <person name="Vardi A."/>
            <person name="von Dassow P."/>
            <person name="Vyverman W."/>
            <person name="Willis A."/>
            <person name="Wyrwicz L.S."/>
            <person name="Rokhsar D.S."/>
            <person name="Weissenbach J."/>
            <person name="Armbrust E.V."/>
            <person name="Green B.R."/>
            <person name="Van de Peer Y."/>
            <person name="Grigoriev I.V."/>
        </authorList>
    </citation>
    <scope>NUCLEOTIDE SEQUENCE [LARGE SCALE GENOMIC DNA]</scope>
    <source>
        <strain evidence="4 5">CCAP 1055/1</strain>
    </source>
</reference>
<dbReference type="Proteomes" id="UP000000759">
    <property type="component" value="Chromosome 20"/>
</dbReference>
<dbReference type="PaxDb" id="2850-Phatr49099"/>
<dbReference type="HOGENOM" id="CLU_546878_0_0_1"/>
<proteinExistence type="predicted"/>
<organism evidence="4 5">
    <name type="scientific">Phaeodactylum tricornutum (strain CCAP 1055/1)</name>
    <dbReference type="NCBI Taxonomy" id="556484"/>
    <lineage>
        <taxon>Eukaryota</taxon>
        <taxon>Sar</taxon>
        <taxon>Stramenopiles</taxon>
        <taxon>Ochrophyta</taxon>
        <taxon>Bacillariophyta</taxon>
        <taxon>Bacillariophyceae</taxon>
        <taxon>Bacillariophycidae</taxon>
        <taxon>Naviculales</taxon>
        <taxon>Phaeodactylaceae</taxon>
        <taxon>Phaeodactylum</taxon>
    </lineage>
</organism>
<dbReference type="CDD" id="cd14686">
    <property type="entry name" value="bZIP"/>
    <property type="match status" value="1"/>
</dbReference>
<name>B7G9H5_PHATC</name>
<dbReference type="AlphaFoldDB" id="B7G9H5"/>
<dbReference type="EMBL" id="CM000622">
    <property type="protein sequence ID" value="EEC44955.1"/>
    <property type="molecule type" value="Genomic_DNA"/>
</dbReference>
<sequence>MEGKLPRERLSEHKRSVLTNDAVIKQGKQSSLQEVIEWRGRASNVASATHSNDSSSHHDTSNKSKSRPSEVDDEKASGSAGIVKTGAIASSDEMAFQKAQESSKKMAARLPTDQKRPSMSDLSSASSIPVSTEQTDVKKRKKRRSRGWTFNDVESATERSNKNIKITKAGPFRDHKDNADKRGNFEDVDGKLISYDQASTGSLAVEGRLAKNSGLRREDAKAAEKREYNRVNAARARLRNKEMVEELQKNVIDLNAHIVELERSNEILRAQVEVLGSRSQSLLTTSQVPTAAAPEQELDHVQSSTAAIVAPSFNTPIFSVQQSGTGTGQPSPHQNVVAVEQLLASILGRSLPQLEQPPSPPALDNLSLLLTLVQGSNGASINSQLQSGPPQFSGAAIAPPTAQPLPSTLFAMNPSLHQQQQTIHSRARLLNMQQPFDPYAHLSSANLQSVLQNLPAGTLYAALQQQRQLQQGDGPGYPIDDSLRNKNDNKSSSLGKDGR</sequence>
<feature type="region of interest" description="Disordered" evidence="2">
    <location>
        <begin position="467"/>
        <end position="499"/>
    </location>
</feature>
<evidence type="ECO:0000256" key="1">
    <source>
        <dbReference type="SAM" id="Coils"/>
    </source>
</evidence>
<keyword evidence="5" id="KW-1185">Reference proteome</keyword>
<evidence type="ECO:0000313" key="4">
    <source>
        <dbReference type="EMBL" id="EEC44955.1"/>
    </source>
</evidence>
<feature type="compositionally biased region" description="Basic and acidic residues" evidence="2">
    <location>
        <begin position="55"/>
        <end position="76"/>
    </location>
</feature>
<dbReference type="KEGG" id="pti:PHATRDRAFT_49099"/>
<feature type="coiled-coil region" evidence="1">
    <location>
        <begin position="221"/>
        <end position="278"/>
    </location>
</feature>
<evidence type="ECO:0000313" key="5">
    <source>
        <dbReference type="Proteomes" id="UP000000759"/>
    </source>
</evidence>
<dbReference type="GO" id="GO:0003700">
    <property type="term" value="F:DNA-binding transcription factor activity"/>
    <property type="evidence" value="ECO:0007669"/>
    <property type="project" value="InterPro"/>
</dbReference>
<dbReference type="PROSITE" id="PS50217">
    <property type="entry name" value="BZIP"/>
    <property type="match status" value="1"/>
</dbReference>
<accession>B7G9H5</accession>
<reference evidence="5" key="2">
    <citation type="submission" date="2008-08" db="EMBL/GenBank/DDBJ databases">
        <authorList>
            <consortium name="Diatom Consortium"/>
            <person name="Grigoriev I."/>
            <person name="Grimwood J."/>
            <person name="Kuo A."/>
            <person name="Otillar R.P."/>
            <person name="Salamov A."/>
            <person name="Detter J.C."/>
            <person name="Lindquist E."/>
            <person name="Shapiro H."/>
            <person name="Lucas S."/>
            <person name="Glavina del Rio T."/>
            <person name="Pitluck S."/>
            <person name="Rokhsar D."/>
            <person name="Bowler C."/>
        </authorList>
    </citation>
    <scope>GENOME REANNOTATION</scope>
    <source>
        <strain evidence="5">CCAP 1055/1</strain>
    </source>
</reference>
<evidence type="ECO:0000256" key="2">
    <source>
        <dbReference type="SAM" id="MobiDB-lite"/>
    </source>
</evidence>
<dbReference type="InterPro" id="IPR004827">
    <property type="entry name" value="bZIP"/>
</dbReference>
<feature type="domain" description="BZIP" evidence="3">
    <location>
        <begin position="219"/>
        <end position="282"/>
    </location>
</feature>
<feature type="compositionally biased region" description="Basic and acidic residues" evidence="2">
    <location>
        <begin position="1"/>
        <end position="15"/>
    </location>
</feature>
<protein>
    <recommendedName>
        <fullName evidence="3">BZIP domain-containing protein</fullName>
    </recommendedName>
</protein>
<dbReference type="GeneID" id="7195452"/>
<dbReference type="Gene3D" id="1.20.5.170">
    <property type="match status" value="1"/>
</dbReference>
<gene>
    <name evidence="4" type="ORF">PHATRDRAFT_49099</name>
</gene>
<dbReference type="RefSeq" id="XP_002183773.1">
    <property type="nucleotide sequence ID" value="XM_002183737.1"/>
</dbReference>
<evidence type="ECO:0000259" key="3">
    <source>
        <dbReference type="PROSITE" id="PS50217"/>
    </source>
</evidence>
<dbReference type="InParanoid" id="B7G9H5"/>
<feature type="compositionally biased region" description="Polar residues" evidence="2">
    <location>
        <begin position="120"/>
        <end position="134"/>
    </location>
</feature>
<keyword evidence="1" id="KW-0175">Coiled coil</keyword>
<feature type="region of interest" description="Disordered" evidence="2">
    <location>
        <begin position="1"/>
        <end position="159"/>
    </location>
</feature>
<feature type="compositionally biased region" description="Polar residues" evidence="2">
    <location>
        <begin position="490"/>
        <end position="499"/>
    </location>
</feature>